<protein>
    <submittedName>
        <fullName evidence="12">Copper-translocating P-type ATPase</fullName>
    </submittedName>
</protein>
<dbReference type="GO" id="GO:0012505">
    <property type="term" value="C:endomembrane system"/>
    <property type="evidence" value="ECO:0007669"/>
    <property type="project" value="UniProtKB-SubCell"/>
</dbReference>
<dbReference type="EMBL" id="AJYA01000070">
    <property type="protein sequence ID" value="EIM72996.1"/>
    <property type="molecule type" value="Genomic_DNA"/>
</dbReference>
<evidence type="ECO:0000313" key="12">
    <source>
        <dbReference type="EMBL" id="EIM72996.1"/>
    </source>
</evidence>
<dbReference type="Pfam" id="PF00403">
    <property type="entry name" value="HMA"/>
    <property type="match status" value="1"/>
</dbReference>
<keyword evidence="8 10" id="KW-1133">Transmembrane helix</keyword>
<keyword evidence="13" id="KW-1185">Reference proteome</keyword>
<dbReference type="PROSITE" id="PS00154">
    <property type="entry name" value="ATPASE_E1_E2"/>
    <property type="match status" value="1"/>
</dbReference>
<dbReference type="InterPro" id="IPR017969">
    <property type="entry name" value="Heavy-metal-associated_CS"/>
</dbReference>
<dbReference type="GO" id="GO:0005507">
    <property type="term" value="F:copper ion binding"/>
    <property type="evidence" value="ECO:0007669"/>
    <property type="project" value="TreeGrafter"/>
</dbReference>
<evidence type="ECO:0000256" key="4">
    <source>
        <dbReference type="ARBA" id="ARBA00022723"/>
    </source>
</evidence>
<evidence type="ECO:0000256" key="2">
    <source>
        <dbReference type="ARBA" id="ARBA00006024"/>
    </source>
</evidence>
<dbReference type="NCBIfam" id="TIGR01525">
    <property type="entry name" value="ATPase-IB_hvy"/>
    <property type="match status" value="1"/>
</dbReference>
<dbReference type="FunFam" id="2.70.150.10:FF:000002">
    <property type="entry name" value="Copper-transporting ATPase 1, putative"/>
    <property type="match status" value="1"/>
</dbReference>
<dbReference type="Pfam" id="PF00702">
    <property type="entry name" value="Hydrolase"/>
    <property type="match status" value="1"/>
</dbReference>
<evidence type="ECO:0000256" key="7">
    <source>
        <dbReference type="ARBA" id="ARBA00022967"/>
    </source>
</evidence>
<dbReference type="GO" id="GO:0055070">
    <property type="term" value="P:copper ion homeostasis"/>
    <property type="evidence" value="ECO:0007669"/>
    <property type="project" value="TreeGrafter"/>
</dbReference>
<dbReference type="RefSeq" id="WP_009057363.1">
    <property type="nucleotide sequence ID" value="NZ_AJYA01000070.1"/>
</dbReference>
<feature type="domain" description="HMA" evidence="11">
    <location>
        <begin position="1"/>
        <end position="67"/>
    </location>
</feature>
<evidence type="ECO:0000313" key="13">
    <source>
        <dbReference type="Proteomes" id="UP000005551"/>
    </source>
</evidence>
<evidence type="ECO:0000256" key="8">
    <source>
        <dbReference type="ARBA" id="ARBA00022989"/>
    </source>
</evidence>
<feature type="transmembrane region" description="Helical" evidence="10">
    <location>
        <begin position="180"/>
        <end position="197"/>
    </location>
</feature>
<dbReference type="Gene3D" id="3.30.70.100">
    <property type="match status" value="1"/>
</dbReference>
<dbReference type="CDD" id="cd00371">
    <property type="entry name" value="HMA"/>
    <property type="match status" value="1"/>
</dbReference>
<dbReference type="GO" id="GO:0043682">
    <property type="term" value="F:P-type divalent copper transporter activity"/>
    <property type="evidence" value="ECO:0007669"/>
    <property type="project" value="TreeGrafter"/>
</dbReference>
<dbReference type="Gene3D" id="3.40.50.1000">
    <property type="entry name" value="HAD superfamily/HAD-like"/>
    <property type="match status" value="1"/>
</dbReference>
<evidence type="ECO:0000256" key="9">
    <source>
        <dbReference type="ARBA" id="ARBA00023136"/>
    </source>
</evidence>
<keyword evidence="6 10" id="KW-0067">ATP-binding</keyword>
<dbReference type="InterPro" id="IPR023298">
    <property type="entry name" value="ATPase_P-typ_TM_dom_sf"/>
</dbReference>
<dbReference type="InterPro" id="IPR036163">
    <property type="entry name" value="HMA_dom_sf"/>
</dbReference>
<keyword evidence="9 10" id="KW-0472">Membrane</keyword>
<dbReference type="InterPro" id="IPR027256">
    <property type="entry name" value="P-typ_ATPase_IB"/>
</dbReference>
<name>I5BTU4_9BACT</name>
<dbReference type="SUPFAM" id="SSF55008">
    <property type="entry name" value="HMA, heavy metal-associated domain"/>
    <property type="match status" value="1"/>
</dbReference>
<evidence type="ECO:0000256" key="3">
    <source>
        <dbReference type="ARBA" id="ARBA00022692"/>
    </source>
</evidence>
<sequence length="546" mass="59125">MKKELPVAGLSCAACAVAVEQTLEKAPGVKAVRVNFANHSALLEWDESATDIARLQETVRKSGYELLAETPSPSDSASEQQAQYAVVKQKTRFAGLLAAPVFVLGMFFMDLPYGNYLQWALTTPILLIFGRQFYTHAWKLARIGKANMDTLVALSTGIAYLYSTFTTFFPSLLLSRGLEAHVYFEAAAVILFFILLGKTLELRAKAGTSEALRQLMQLQPREVQVQHPDGSLELMPVEAVAIGTSFRVKPGEKIPLDGEILSGESYVEESMLTGEPLPVAKASGQTVFAGTLNQSGNLLIRATKTDAGSTLAQIIARVREAQASKAPIQHLVDRISGIFVPVVLVIGLLTLLIWGFSGVEDAWLRGMLALITVWVIACPCALGLATPTAIMAAMGKGAEQGILIKQAETLEKGSRIRHIVFDKTGTLTLGKPALKALIPAEPAWTQETKIALHALEQLSEHPLGKAIAEGLRVKQPAPEVQDFRSHTGQGISGIVAGKRYLIGKRQWLHSQSVALPQGWLTRADEVGSLRGISWFLRPANSSRSPY</sequence>
<evidence type="ECO:0000259" key="11">
    <source>
        <dbReference type="PROSITE" id="PS50846"/>
    </source>
</evidence>
<dbReference type="Gene3D" id="3.40.1110.10">
    <property type="entry name" value="Calcium-transporting ATPase, cytoplasmic domain N"/>
    <property type="match status" value="1"/>
</dbReference>
<dbReference type="Gene3D" id="2.70.150.10">
    <property type="entry name" value="Calcium-transporting ATPase, cytoplasmic transduction domain A"/>
    <property type="match status" value="1"/>
</dbReference>
<evidence type="ECO:0000256" key="6">
    <source>
        <dbReference type="ARBA" id="ARBA00022840"/>
    </source>
</evidence>
<dbReference type="InterPro" id="IPR059000">
    <property type="entry name" value="ATPase_P-type_domA"/>
</dbReference>
<dbReference type="GO" id="GO:0016887">
    <property type="term" value="F:ATP hydrolysis activity"/>
    <property type="evidence" value="ECO:0007669"/>
    <property type="project" value="InterPro"/>
</dbReference>
<dbReference type="GO" id="GO:0005886">
    <property type="term" value="C:plasma membrane"/>
    <property type="evidence" value="ECO:0007669"/>
    <property type="project" value="UniProtKB-SubCell"/>
</dbReference>
<keyword evidence="3 10" id="KW-0812">Transmembrane</keyword>
<dbReference type="PANTHER" id="PTHR43520">
    <property type="entry name" value="ATP7, ISOFORM B"/>
    <property type="match status" value="1"/>
</dbReference>
<feature type="transmembrane region" description="Helical" evidence="10">
    <location>
        <begin position="146"/>
        <end position="168"/>
    </location>
</feature>
<dbReference type="PANTHER" id="PTHR43520:SF8">
    <property type="entry name" value="P-TYPE CU(+) TRANSPORTER"/>
    <property type="match status" value="1"/>
</dbReference>
<feature type="transmembrane region" description="Helical" evidence="10">
    <location>
        <begin position="335"/>
        <end position="356"/>
    </location>
</feature>
<feature type="transmembrane region" description="Helical" evidence="10">
    <location>
        <begin position="362"/>
        <end position="385"/>
    </location>
</feature>
<proteinExistence type="inferred from homology"/>
<dbReference type="SUPFAM" id="SSF81665">
    <property type="entry name" value="Calcium ATPase, transmembrane domain M"/>
    <property type="match status" value="1"/>
</dbReference>
<accession>I5BTU4</accession>
<keyword evidence="5 10" id="KW-0547">Nucleotide-binding</keyword>
<dbReference type="GO" id="GO:0005524">
    <property type="term" value="F:ATP binding"/>
    <property type="evidence" value="ECO:0007669"/>
    <property type="project" value="UniProtKB-UniRule"/>
</dbReference>
<reference evidence="12 13" key="1">
    <citation type="submission" date="2012-05" db="EMBL/GenBank/DDBJ databases">
        <title>Genome sequence of Nitritalea halalkaliphila LW7.</title>
        <authorList>
            <person name="Jangir P.K."/>
            <person name="Singh A."/>
            <person name="Shivaji S."/>
            <person name="Sharma R."/>
        </authorList>
    </citation>
    <scope>NUCLEOTIDE SEQUENCE [LARGE SCALE GENOMIC DNA]</scope>
    <source>
        <strain evidence="12 13">LW7</strain>
    </source>
</reference>
<comment type="similarity">
    <text evidence="2 10">Belongs to the cation transport ATPase (P-type) (TC 3.A.3) family. Type IB subfamily.</text>
</comment>
<evidence type="ECO:0000256" key="1">
    <source>
        <dbReference type="ARBA" id="ARBA00004127"/>
    </source>
</evidence>
<dbReference type="NCBIfam" id="TIGR01494">
    <property type="entry name" value="ATPase_P-type"/>
    <property type="match status" value="1"/>
</dbReference>
<dbReference type="InterPro" id="IPR008250">
    <property type="entry name" value="ATPase_P-typ_transduc_dom_A_sf"/>
</dbReference>
<evidence type="ECO:0000256" key="5">
    <source>
        <dbReference type="ARBA" id="ARBA00022741"/>
    </source>
</evidence>
<dbReference type="InterPro" id="IPR018303">
    <property type="entry name" value="ATPase_P-typ_P_site"/>
</dbReference>
<keyword evidence="10" id="KW-1003">Cell membrane</keyword>
<dbReference type="InterPro" id="IPR023214">
    <property type="entry name" value="HAD_sf"/>
</dbReference>
<dbReference type="PATRIC" id="fig|1189621.3.peg.3921"/>
<dbReference type="PROSITE" id="PS50846">
    <property type="entry name" value="HMA_2"/>
    <property type="match status" value="1"/>
</dbReference>
<dbReference type="STRING" id="1189621.A3SI_18899"/>
<dbReference type="SUPFAM" id="SSF81653">
    <property type="entry name" value="Calcium ATPase, transduction domain A"/>
    <property type="match status" value="1"/>
</dbReference>
<keyword evidence="4 10" id="KW-0479">Metal-binding</keyword>
<evidence type="ECO:0000256" key="10">
    <source>
        <dbReference type="RuleBase" id="RU362081"/>
    </source>
</evidence>
<feature type="transmembrane region" description="Helical" evidence="10">
    <location>
        <begin position="116"/>
        <end position="134"/>
    </location>
</feature>
<dbReference type="InterPro" id="IPR001757">
    <property type="entry name" value="P_typ_ATPase"/>
</dbReference>
<dbReference type="PROSITE" id="PS01047">
    <property type="entry name" value="HMA_1"/>
    <property type="match status" value="1"/>
</dbReference>
<dbReference type="PRINTS" id="PR00943">
    <property type="entry name" value="CUATPASE"/>
</dbReference>
<organism evidence="12 13">
    <name type="scientific">Nitritalea halalkaliphila LW7</name>
    <dbReference type="NCBI Taxonomy" id="1189621"/>
    <lineage>
        <taxon>Bacteria</taxon>
        <taxon>Pseudomonadati</taxon>
        <taxon>Bacteroidota</taxon>
        <taxon>Cytophagia</taxon>
        <taxon>Cytophagales</taxon>
        <taxon>Cyclobacteriaceae</taxon>
        <taxon>Nitritalea</taxon>
    </lineage>
</organism>
<dbReference type="InterPro" id="IPR006121">
    <property type="entry name" value="HMA_dom"/>
</dbReference>
<keyword evidence="7" id="KW-1278">Translocase</keyword>
<dbReference type="Pfam" id="PF00122">
    <property type="entry name" value="E1-E2_ATPase"/>
    <property type="match status" value="1"/>
</dbReference>
<dbReference type="Proteomes" id="UP000005551">
    <property type="component" value="Unassembled WGS sequence"/>
</dbReference>
<dbReference type="InterPro" id="IPR023299">
    <property type="entry name" value="ATPase_P-typ_cyto_dom_N"/>
</dbReference>
<dbReference type="SUPFAM" id="SSF81660">
    <property type="entry name" value="Metal cation-transporting ATPase, ATP-binding domain N"/>
    <property type="match status" value="1"/>
</dbReference>
<comment type="caution">
    <text evidence="12">The sequence shown here is derived from an EMBL/GenBank/DDBJ whole genome shotgun (WGS) entry which is preliminary data.</text>
</comment>
<feature type="transmembrane region" description="Helical" evidence="10">
    <location>
        <begin position="93"/>
        <end position="110"/>
    </location>
</feature>
<comment type="subcellular location">
    <subcellularLocation>
        <location evidence="10">Cell membrane</location>
    </subcellularLocation>
    <subcellularLocation>
        <location evidence="1">Endomembrane system</location>
        <topology evidence="1">Multi-pass membrane protein</topology>
    </subcellularLocation>
</comment>
<gene>
    <name evidence="12" type="ORF">A3SI_18899</name>
</gene>
<dbReference type="AlphaFoldDB" id="I5BTU4"/>